<dbReference type="AlphaFoldDB" id="A0A9X2XPN3"/>
<organism evidence="5 6">
    <name type="scientific">Paraflavisolibacter caeni</name>
    <dbReference type="NCBI Taxonomy" id="2982496"/>
    <lineage>
        <taxon>Bacteria</taxon>
        <taxon>Pseudomonadati</taxon>
        <taxon>Bacteroidota</taxon>
        <taxon>Chitinophagia</taxon>
        <taxon>Chitinophagales</taxon>
        <taxon>Chitinophagaceae</taxon>
        <taxon>Paraflavisolibacter</taxon>
    </lineage>
</organism>
<dbReference type="InterPro" id="IPR011010">
    <property type="entry name" value="DNA_brk_join_enz"/>
</dbReference>
<protein>
    <submittedName>
        <fullName evidence="5">Site-specific integrase</fullName>
    </submittedName>
</protein>
<dbReference type="Gene3D" id="1.10.150.130">
    <property type="match status" value="1"/>
</dbReference>
<dbReference type="Pfam" id="PF00589">
    <property type="entry name" value="Phage_integrase"/>
    <property type="match status" value="1"/>
</dbReference>
<keyword evidence="6" id="KW-1185">Reference proteome</keyword>
<evidence type="ECO:0000256" key="1">
    <source>
        <dbReference type="ARBA" id="ARBA00008857"/>
    </source>
</evidence>
<dbReference type="InterPro" id="IPR013762">
    <property type="entry name" value="Integrase-like_cat_sf"/>
</dbReference>
<accession>A0A9X2XPN3</accession>
<comment type="caution">
    <text evidence="5">The sequence shown here is derived from an EMBL/GenBank/DDBJ whole genome shotgun (WGS) entry which is preliminary data.</text>
</comment>
<sequence>MQPLLKTEKISKQRADMLLQFPLNKDNLQAFTQYQELLQLKGYSPQTLKTYCNEFHLLLRLLGKGKVSGMTKEGGRCYSATRLNTAINALKFYFEQVLNRGREFYDLPRPKKPKKLPTVLAESEVARIILQTKNLKHRALLMTAYSAGLRVSELVKLRIKDIDPGRMMIHIREGKGGKGRMVPLSQTLLETLRIYYQQYKPGEYLFEGENGGPYSARSAQEILKKAKRWAGIQKKGSIHLLRHSYATHLLEAGTDVRYIQVLLGHNSLKTTLRYTHVSKLKLGSIQSPLDRLKLE</sequence>
<dbReference type="PANTHER" id="PTHR30349:SF64">
    <property type="entry name" value="PROPHAGE INTEGRASE INTD-RELATED"/>
    <property type="match status" value="1"/>
</dbReference>
<comment type="similarity">
    <text evidence="1">Belongs to the 'phage' integrase family.</text>
</comment>
<dbReference type="GO" id="GO:0015074">
    <property type="term" value="P:DNA integration"/>
    <property type="evidence" value="ECO:0007669"/>
    <property type="project" value="InterPro"/>
</dbReference>
<evidence type="ECO:0000259" key="4">
    <source>
        <dbReference type="PROSITE" id="PS51898"/>
    </source>
</evidence>
<proteinExistence type="inferred from homology"/>
<dbReference type="PANTHER" id="PTHR30349">
    <property type="entry name" value="PHAGE INTEGRASE-RELATED"/>
    <property type="match status" value="1"/>
</dbReference>
<dbReference type="SUPFAM" id="SSF56349">
    <property type="entry name" value="DNA breaking-rejoining enzymes"/>
    <property type="match status" value="1"/>
</dbReference>
<keyword evidence="3" id="KW-0233">DNA recombination</keyword>
<dbReference type="GO" id="GO:0006310">
    <property type="term" value="P:DNA recombination"/>
    <property type="evidence" value="ECO:0007669"/>
    <property type="project" value="UniProtKB-KW"/>
</dbReference>
<dbReference type="Proteomes" id="UP001155483">
    <property type="component" value="Unassembled WGS sequence"/>
</dbReference>
<reference evidence="5" key="2">
    <citation type="submission" date="2023-04" db="EMBL/GenBank/DDBJ databases">
        <title>Paracnuella aquatica gen. nov., sp. nov., a member of the family Chitinophagaceae isolated from a hot spring.</title>
        <authorList>
            <person name="Wang C."/>
        </authorList>
    </citation>
    <scope>NUCLEOTIDE SEQUENCE</scope>
    <source>
        <strain evidence="5">LB-8</strain>
    </source>
</reference>
<feature type="domain" description="Tyr recombinase" evidence="4">
    <location>
        <begin position="115"/>
        <end position="287"/>
    </location>
</feature>
<dbReference type="InterPro" id="IPR050090">
    <property type="entry name" value="Tyrosine_recombinase_XerCD"/>
</dbReference>
<dbReference type="EMBL" id="JAOTIF010000020">
    <property type="protein sequence ID" value="MCU7551354.1"/>
    <property type="molecule type" value="Genomic_DNA"/>
</dbReference>
<evidence type="ECO:0000256" key="3">
    <source>
        <dbReference type="ARBA" id="ARBA00023172"/>
    </source>
</evidence>
<keyword evidence="2" id="KW-0238">DNA-binding</keyword>
<reference evidence="5" key="1">
    <citation type="submission" date="2022-09" db="EMBL/GenBank/DDBJ databases">
        <authorList>
            <person name="Yuan C."/>
            <person name="Ke Z."/>
        </authorList>
    </citation>
    <scope>NUCLEOTIDE SEQUENCE</scope>
    <source>
        <strain evidence="5">LB-8</strain>
    </source>
</reference>
<dbReference type="InterPro" id="IPR002104">
    <property type="entry name" value="Integrase_catalytic"/>
</dbReference>
<name>A0A9X2XPN3_9BACT</name>
<dbReference type="PROSITE" id="PS51898">
    <property type="entry name" value="TYR_RECOMBINASE"/>
    <property type="match status" value="1"/>
</dbReference>
<evidence type="ECO:0000313" key="5">
    <source>
        <dbReference type="EMBL" id="MCU7551354.1"/>
    </source>
</evidence>
<dbReference type="GO" id="GO:0003677">
    <property type="term" value="F:DNA binding"/>
    <property type="evidence" value="ECO:0007669"/>
    <property type="project" value="UniProtKB-KW"/>
</dbReference>
<evidence type="ECO:0000256" key="2">
    <source>
        <dbReference type="ARBA" id="ARBA00023125"/>
    </source>
</evidence>
<dbReference type="Gene3D" id="1.10.443.10">
    <property type="entry name" value="Intergrase catalytic core"/>
    <property type="match status" value="1"/>
</dbReference>
<gene>
    <name evidence="5" type="ORF">OCK74_19690</name>
</gene>
<evidence type="ECO:0000313" key="6">
    <source>
        <dbReference type="Proteomes" id="UP001155483"/>
    </source>
</evidence>
<dbReference type="InterPro" id="IPR010998">
    <property type="entry name" value="Integrase_recombinase_N"/>
</dbReference>